<accession>A0A7J7H5E6</accession>
<dbReference type="Proteomes" id="UP000593564">
    <property type="component" value="Unassembled WGS sequence"/>
</dbReference>
<evidence type="ECO:0000256" key="1">
    <source>
        <dbReference type="SAM" id="MobiDB-lite"/>
    </source>
</evidence>
<feature type="region of interest" description="Disordered" evidence="1">
    <location>
        <begin position="1"/>
        <end position="20"/>
    </location>
</feature>
<reference evidence="3" key="1">
    <citation type="journal article" date="2020" name="Nat. Commun.">
        <title>Genome assembly of wild tea tree DASZ reveals pedigree and selection history of tea varieties.</title>
        <authorList>
            <person name="Zhang W."/>
            <person name="Zhang Y."/>
            <person name="Qiu H."/>
            <person name="Guo Y."/>
            <person name="Wan H."/>
            <person name="Zhang X."/>
            <person name="Scossa F."/>
            <person name="Alseekh S."/>
            <person name="Zhang Q."/>
            <person name="Wang P."/>
            <person name="Xu L."/>
            <person name="Schmidt M.H."/>
            <person name="Jia X."/>
            <person name="Li D."/>
            <person name="Zhu A."/>
            <person name="Guo F."/>
            <person name="Chen W."/>
            <person name="Ni D."/>
            <person name="Usadel B."/>
            <person name="Fernie A.R."/>
            <person name="Wen W."/>
        </authorList>
    </citation>
    <scope>NUCLEOTIDE SEQUENCE [LARGE SCALE GENOMIC DNA]</scope>
    <source>
        <strain evidence="3">cv. G240</strain>
    </source>
</reference>
<dbReference type="EMBL" id="JACBKZ010000006">
    <property type="protein sequence ID" value="KAF5948119.1"/>
    <property type="molecule type" value="Genomic_DNA"/>
</dbReference>
<name>A0A7J7H5E6_CAMSI</name>
<dbReference type="AlphaFoldDB" id="A0A7J7H5E6"/>
<evidence type="ECO:0000313" key="3">
    <source>
        <dbReference type="Proteomes" id="UP000593564"/>
    </source>
</evidence>
<comment type="caution">
    <text evidence="2">The sequence shown here is derived from an EMBL/GenBank/DDBJ whole genome shotgun (WGS) entry which is preliminary data.</text>
</comment>
<protein>
    <submittedName>
        <fullName evidence="2">Uncharacterized protein</fullName>
    </submittedName>
</protein>
<organism evidence="2 3">
    <name type="scientific">Camellia sinensis</name>
    <name type="common">Tea plant</name>
    <name type="synonym">Thea sinensis</name>
    <dbReference type="NCBI Taxonomy" id="4442"/>
    <lineage>
        <taxon>Eukaryota</taxon>
        <taxon>Viridiplantae</taxon>
        <taxon>Streptophyta</taxon>
        <taxon>Embryophyta</taxon>
        <taxon>Tracheophyta</taxon>
        <taxon>Spermatophyta</taxon>
        <taxon>Magnoliopsida</taxon>
        <taxon>eudicotyledons</taxon>
        <taxon>Gunneridae</taxon>
        <taxon>Pentapetalae</taxon>
        <taxon>asterids</taxon>
        <taxon>Ericales</taxon>
        <taxon>Theaceae</taxon>
        <taxon>Camellia</taxon>
    </lineage>
</organism>
<evidence type="ECO:0000313" key="2">
    <source>
        <dbReference type="EMBL" id="KAF5948119.1"/>
    </source>
</evidence>
<proteinExistence type="predicted"/>
<gene>
    <name evidence="2" type="ORF">HYC85_014076</name>
</gene>
<reference evidence="2 3" key="2">
    <citation type="submission" date="2020-07" db="EMBL/GenBank/DDBJ databases">
        <title>Genome assembly of wild tea tree DASZ reveals pedigree and selection history of tea varieties.</title>
        <authorList>
            <person name="Zhang W."/>
        </authorList>
    </citation>
    <scope>NUCLEOTIDE SEQUENCE [LARGE SCALE GENOMIC DNA]</scope>
    <source>
        <strain evidence="3">cv. G240</strain>
        <tissue evidence="2">Leaf</tissue>
    </source>
</reference>
<keyword evidence="3" id="KW-1185">Reference proteome</keyword>
<feature type="compositionally biased region" description="Polar residues" evidence="1">
    <location>
        <begin position="7"/>
        <end position="20"/>
    </location>
</feature>
<sequence length="149" mass="17513">MLKGIMNYQQRQKPSFPQQLHNGIRNSMHASCNSWPPPYEAKGIYRMYEIWTSCFSEIYAISRDLASYIPINHLCSDAVLLQAIADRNVNQYPIKENKLENKRPPCLDLEPFIDDGKPYRKEENINKKRGMMQAITWQHQTKTLLVRNQ</sequence>